<dbReference type="InterPro" id="IPR016162">
    <property type="entry name" value="Ald_DH_N"/>
</dbReference>
<evidence type="ECO:0000256" key="2">
    <source>
        <dbReference type="ARBA" id="ARBA00023002"/>
    </source>
</evidence>
<evidence type="ECO:0000256" key="5">
    <source>
        <dbReference type="PROSITE-ProRule" id="PRU10007"/>
    </source>
</evidence>
<dbReference type="Gene3D" id="3.40.605.10">
    <property type="entry name" value="Aldehyde Dehydrogenase, Chain A, domain 1"/>
    <property type="match status" value="1"/>
</dbReference>
<dbReference type="Gene3D" id="3.40.309.10">
    <property type="entry name" value="Aldehyde Dehydrogenase, Chain A, domain 2"/>
    <property type="match status" value="1"/>
</dbReference>
<dbReference type="EMBL" id="BSFQ01000005">
    <property type="protein sequence ID" value="GLL10510.1"/>
    <property type="molecule type" value="Genomic_DNA"/>
</dbReference>
<dbReference type="PANTHER" id="PTHR43570">
    <property type="entry name" value="ALDEHYDE DEHYDROGENASE"/>
    <property type="match status" value="1"/>
</dbReference>
<dbReference type="InterPro" id="IPR016163">
    <property type="entry name" value="Ald_DH_C"/>
</dbReference>
<keyword evidence="2 3" id="KW-0560">Oxidoreductase</keyword>
<dbReference type="GO" id="GO:0006081">
    <property type="term" value="P:aldehyde metabolic process"/>
    <property type="evidence" value="ECO:0007669"/>
    <property type="project" value="InterPro"/>
</dbReference>
<feature type="domain" description="Aldehyde dehydrogenase" evidence="7">
    <location>
        <begin position="40"/>
        <end position="456"/>
    </location>
</feature>
<evidence type="ECO:0000313" key="9">
    <source>
        <dbReference type="Proteomes" id="UP001143463"/>
    </source>
</evidence>
<dbReference type="Proteomes" id="UP001143463">
    <property type="component" value="Unassembled WGS sequence"/>
</dbReference>
<dbReference type="InterPro" id="IPR012394">
    <property type="entry name" value="Aldehyde_DH_NAD(P)"/>
</dbReference>
<organism evidence="8 9">
    <name type="scientific">Pseudonocardia halophobica</name>
    <dbReference type="NCBI Taxonomy" id="29401"/>
    <lineage>
        <taxon>Bacteria</taxon>
        <taxon>Bacillati</taxon>
        <taxon>Actinomycetota</taxon>
        <taxon>Actinomycetes</taxon>
        <taxon>Pseudonocardiales</taxon>
        <taxon>Pseudonocardiaceae</taxon>
        <taxon>Pseudonocardia</taxon>
    </lineage>
</organism>
<evidence type="ECO:0000256" key="6">
    <source>
        <dbReference type="RuleBase" id="RU003345"/>
    </source>
</evidence>
<evidence type="ECO:0000256" key="3">
    <source>
        <dbReference type="PIRNR" id="PIRNR036492"/>
    </source>
</evidence>
<keyword evidence="9" id="KW-1185">Reference proteome</keyword>
<reference evidence="8" key="1">
    <citation type="journal article" date="2014" name="Int. J. Syst. Evol. Microbiol.">
        <title>Complete genome sequence of Corynebacterium casei LMG S-19264T (=DSM 44701T), isolated from a smear-ripened cheese.</title>
        <authorList>
            <consortium name="US DOE Joint Genome Institute (JGI-PGF)"/>
            <person name="Walter F."/>
            <person name="Albersmeier A."/>
            <person name="Kalinowski J."/>
            <person name="Ruckert C."/>
        </authorList>
    </citation>
    <scope>NUCLEOTIDE SEQUENCE</scope>
    <source>
        <strain evidence="8">VKM Ac-1069</strain>
    </source>
</reference>
<dbReference type="InterPro" id="IPR015590">
    <property type="entry name" value="Aldehyde_DH_dom"/>
</dbReference>
<gene>
    <name evidence="8" type="ORF">GCM10017577_16500</name>
</gene>
<dbReference type="AlphaFoldDB" id="A0A9W6NUP8"/>
<sequence>MSVIDARHDAALPVDPPDEALRALLGRQRAAFLAEGPPDLETRLDRIDRFVLAVLESAEDITAALDADFGSRPRAASLTTDVAGLIPVAALVRENLASWMRDEEVPGSAEAGTPTFVQVRPKGVVGVVGPWNFPVSLVAVPAIEALAAGNRVMIKVSEVPERTAEVLAHAVARRLSPDEVVVVRGGVTTASAFSALEFDHLIFTGSPGVGAKVAEAAGRNLVPVTLELGGKNPVVLGADADLDVAAERVAGARLTNGGQLCLCPDLVYVPRARFDDFVARLEAAFRAQFPTYAEHPAVVSIVDERNFDRVTALVADAEAKGAEVHRIVPAEELVRLPDRATRRIAPTVLLGVTPDMDVASEEIFGPVIAVHPYDGLDAVIDDLNGRPSPLAAYWFGSDGPEFRRFLDRTTSGGVSRNDLILHWSIVGAPSGGVGRSGMGAYTGEIGFREFSHLRTVAANTGPEGMATRLVASTDPGAADGLAAAIHRTAQEIRSRLGE</sequence>
<evidence type="ECO:0000256" key="1">
    <source>
        <dbReference type="ARBA" id="ARBA00009986"/>
    </source>
</evidence>
<accession>A0A9W6NUP8</accession>
<comment type="similarity">
    <text evidence="1 3 6">Belongs to the aldehyde dehydrogenase family.</text>
</comment>
<evidence type="ECO:0000256" key="4">
    <source>
        <dbReference type="PIRSR" id="PIRSR036492-1"/>
    </source>
</evidence>
<protein>
    <recommendedName>
        <fullName evidence="3">Aldehyde dehydrogenase</fullName>
    </recommendedName>
</protein>
<evidence type="ECO:0000313" key="8">
    <source>
        <dbReference type="EMBL" id="GLL10510.1"/>
    </source>
</evidence>
<dbReference type="PROSITE" id="PS00687">
    <property type="entry name" value="ALDEHYDE_DEHYDR_GLU"/>
    <property type="match status" value="1"/>
</dbReference>
<dbReference type="GO" id="GO:0004029">
    <property type="term" value="F:aldehyde dehydrogenase (NAD+) activity"/>
    <property type="evidence" value="ECO:0007669"/>
    <property type="project" value="TreeGrafter"/>
</dbReference>
<feature type="active site" evidence="4">
    <location>
        <position position="261"/>
    </location>
</feature>
<dbReference type="Pfam" id="PF00171">
    <property type="entry name" value="Aldedh"/>
    <property type="match status" value="1"/>
</dbReference>
<dbReference type="InterPro" id="IPR029510">
    <property type="entry name" value="Ald_DH_CS_GLU"/>
</dbReference>
<comment type="caution">
    <text evidence="8">The sequence shown here is derived from an EMBL/GenBank/DDBJ whole genome shotgun (WGS) entry which is preliminary data.</text>
</comment>
<evidence type="ECO:0000259" key="7">
    <source>
        <dbReference type="Pfam" id="PF00171"/>
    </source>
</evidence>
<reference evidence="8" key="2">
    <citation type="submission" date="2023-01" db="EMBL/GenBank/DDBJ databases">
        <authorList>
            <person name="Sun Q."/>
            <person name="Evtushenko L."/>
        </authorList>
    </citation>
    <scope>NUCLEOTIDE SEQUENCE</scope>
    <source>
        <strain evidence="8">VKM Ac-1069</strain>
    </source>
</reference>
<dbReference type="PANTHER" id="PTHR43570:SF16">
    <property type="entry name" value="ALDEHYDE DEHYDROGENASE TYPE III, ISOFORM Q"/>
    <property type="match status" value="1"/>
</dbReference>
<dbReference type="GO" id="GO:0005737">
    <property type="term" value="C:cytoplasm"/>
    <property type="evidence" value="ECO:0007669"/>
    <property type="project" value="TreeGrafter"/>
</dbReference>
<dbReference type="PIRSF" id="PIRSF036492">
    <property type="entry name" value="ALDH"/>
    <property type="match status" value="1"/>
</dbReference>
<name>A0A9W6NUP8_9PSEU</name>
<feature type="active site" evidence="4 5">
    <location>
        <position position="227"/>
    </location>
</feature>
<dbReference type="InterPro" id="IPR016161">
    <property type="entry name" value="Ald_DH/histidinol_DH"/>
</dbReference>
<proteinExistence type="inferred from homology"/>
<dbReference type="SUPFAM" id="SSF53720">
    <property type="entry name" value="ALDH-like"/>
    <property type="match status" value="1"/>
</dbReference>
<dbReference type="RefSeq" id="WP_051736784.1">
    <property type="nucleotide sequence ID" value="NZ_BAAAUZ010000002.1"/>
</dbReference>